<name>A0A803K7S2_XENTR</name>
<accession>A0A803K7S2</accession>
<keyword evidence="5" id="KW-0520">NAD</keyword>
<reference evidence="7" key="2">
    <citation type="submission" date="2021-03" db="UniProtKB">
        <authorList>
            <consortium name="Ensembl"/>
        </authorList>
    </citation>
    <scope>IDENTIFICATION</scope>
</reference>
<dbReference type="Xenbase" id="XB-GENE-994188">
    <property type="gene designation" value="trpt1"/>
</dbReference>
<evidence type="ECO:0000256" key="4">
    <source>
        <dbReference type="ARBA" id="ARBA00022679"/>
    </source>
</evidence>
<dbReference type="InterPro" id="IPR042081">
    <property type="entry name" value="RNA_2'-PTrans_C"/>
</dbReference>
<evidence type="ECO:0000256" key="3">
    <source>
        <dbReference type="ARBA" id="ARBA00012007"/>
    </source>
</evidence>
<dbReference type="PANTHER" id="PTHR12684">
    <property type="entry name" value="PUTATIVE PHOSPHOTRANSFERASE"/>
    <property type="match status" value="1"/>
</dbReference>
<dbReference type="FunCoup" id="A0A803K7S2">
    <property type="interactions" value="158"/>
</dbReference>
<dbReference type="EC" id="2.7.1.160" evidence="3"/>
<organism evidence="7">
    <name type="scientific">Xenopus tropicalis</name>
    <name type="common">Western clawed frog</name>
    <name type="synonym">Silurana tropicalis</name>
    <dbReference type="NCBI Taxonomy" id="8364"/>
    <lineage>
        <taxon>Eukaryota</taxon>
        <taxon>Metazoa</taxon>
        <taxon>Chordata</taxon>
        <taxon>Craniata</taxon>
        <taxon>Vertebrata</taxon>
        <taxon>Euteleostomi</taxon>
        <taxon>Amphibia</taxon>
        <taxon>Batrachia</taxon>
        <taxon>Anura</taxon>
        <taxon>Pipoidea</taxon>
        <taxon>Pipidae</taxon>
        <taxon>Xenopodinae</taxon>
        <taxon>Xenopus</taxon>
        <taxon>Silurana</taxon>
    </lineage>
</organism>
<comment type="function">
    <text evidence="1">Catalyzes the last step of tRNA splicing, the transfer of the splice junction 2'-phosphate from ligated tRNA to NAD to produce ADP-ribose 1''-2'' cyclic phosphate.</text>
</comment>
<evidence type="ECO:0000256" key="5">
    <source>
        <dbReference type="ARBA" id="ARBA00023027"/>
    </source>
</evidence>
<dbReference type="AlphaFoldDB" id="A0A803K7S2"/>
<evidence type="ECO:0000313" key="7">
    <source>
        <dbReference type="Ensembl" id="ENSXETP00000116424"/>
    </source>
</evidence>
<dbReference type="Gene3D" id="1.10.10.970">
    <property type="entry name" value="RNA 2'-phosphotransferase, Tpt1/KptA family, N-terminal domain"/>
    <property type="match status" value="1"/>
</dbReference>
<keyword evidence="4" id="KW-0808">Transferase</keyword>
<dbReference type="PANTHER" id="PTHR12684:SF2">
    <property type="entry name" value="TRNA 2'-PHOSPHOTRANSFERASE 1"/>
    <property type="match status" value="1"/>
</dbReference>
<reference evidence="7" key="1">
    <citation type="journal article" date="2010" name="Science">
        <title>The genome of the Western clawed frog Xenopus tropicalis.</title>
        <authorList>
            <person name="Hellsten U."/>
            <person name="Harland R.M."/>
            <person name="Gilchrist M.J."/>
            <person name="Hendrix D."/>
            <person name="Jurka J."/>
            <person name="Kapitonov V."/>
            <person name="Ovcharenko I."/>
            <person name="Putnam N.H."/>
            <person name="Shu S."/>
            <person name="Taher L."/>
            <person name="Blitz I.L."/>
            <person name="Blumberg B."/>
            <person name="Dichmann D.S."/>
            <person name="Dubchak I."/>
            <person name="Amaya E."/>
            <person name="Detter J.C."/>
            <person name="Fletcher R."/>
            <person name="Gerhard D.S."/>
            <person name="Goodstein D."/>
            <person name="Graves T."/>
            <person name="Grigoriev I.V."/>
            <person name="Grimwood J."/>
            <person name="Kawashima T."/>
            <person name="Lindquist E."/>
            <person name="Lucas S.M."/>
            <person name="Mead P.E."/>
            <person name="Mitros T."/>
            <person name="Ogino H."/>
            <person name="Ohta Y."/>
            <person name="Poliakov A.V."/>
            <person name="Pollet N."/>
            <person name="Robert J."/>
            <person name="Salamov A."/>
            <person name="Sater A.K."/>
            <person name="Schmutz J."/>
            <person name="Terry A."/>
            <person name="Vize P.D."/>
            <person name="Warren W.C."/>
            <person name="Wells D."/>
            <person name="Wills A."/>
            <person name="Wilson R.K."/>
            <person name="Zimmerman L.B."/>
            <person name="Zorn A.M."/>
            <person name="Grainger R."/>
            <person name="Grammer T."/>
            <person name="Khokha M.K."/>
            <person name="Richardson P.M."/>
            <person name="Rokhsar D.S."/>
        </authorList>
    </citation>
    <scope>NUCLEOTIDE SEQUENCE [LARGE SCALE GENOMIC DNA]</scope>
    <source>
        <strain evidence="7">Nigerian</strain>
    </source>
</reference>
<dbReference type="InterPro" id="IPR002745">
    <property type="entry name" value="Ptrans_KptA/Tpt1"/>
</dbReference>
<proteinExistence type="inferred from homology"/>
<evidence type="ECO:0000256" key="2">
    <source>
        <dbReference type="ARBA" id="ARBA00009836"/>
    </source>
</evidence>
<dbReference type="GeneTree" id="ENSGT00390000002731"/>
<comment type="catalytic activity">
    <reaction evidence="6">
        <text>2'-phospho-[ligated tRNA] + NAD(+) = mature tRNA + ADP-alpha-D-ribose 1'',2''-cyclic phosphate + nicotinamide</text>
        <dbReference type="Rhea" id="RHEA:23324"/>
        <dbReference type="Rhea" id="RHEA-COMP:11106"/>
        <dbReference type="Rhea" id="RHEA-COMP:11107"/>
        <dbReference type="ChEBI" id="CHEBI:17154"/>
        <dbReference type="ChEBI" id="CHEBI:57540"/>
        <dbReference type="ChEBI" id="CHEBI:76596"/>
        <dbReference type="ChEBI" id="CHEBI:82883"/>
        <dbReference type="ChEBI" id="CHEBI:85027"/>
        <dbReference type="EC" id="2.7.1.160"/>
    </reaction>
</comment>
<evidence type="ECO:0000256" key="1">
    <source>
        <dbReference type="ARBA" id="ARBA00003343"/>
    </source>
</evidence>
<sequence>MAGHGLSHRGHCYDSSVSHTLPPCDSASSQSDRLQPLASGRRMGTWNSVMETTFPSMHCTAQLPRKYNIELRLLGWTDQTLAVEEEVLMGKSSNGHIFQDPDVHLSKCLSYALRHGAVNLGLPMGTDGFVPVSSLLLLPQFRTFSQVDIERVVSCNDKQRFTLRYSYADGALEIRANQGHSLQVEVELTPLGEELPNQAIHGTYFRHWPSIQQRGLSRMNRTHIHLCTELPGEGQECISGMRRDCEVAIFIDLPKAVADGLLFFWSSNRVLLTPGNADGLLLPKYFLRALQLRPQRQMIPLEYSRDKET</sequence>
<dbReference type="Pfam" id="PF01885">
    <property type="entry name" value="PTS_2-RNA"/>
    <property type="match status" value="1"/>
</dbReference>
<dbReference type="Bgee" id="ENSXETG00000007196">
    <property type="expression patterns" value="Expressed in skeletal muscle tissue and 12 other cell types or tissues"/>
</dbReference>
<dbReference type="Ensembl" id="ENSXETT00000108538">
    <property type="protein sequence ID" value="ENSXETP00000116424"/>
    <property type="gene ID" value="ENSXETG00000007196"/>
</dbReference>
<dbReference type="GO" id="GO:0000215">
    <property type="term" value="F:tRNA 2'-phosphotransferase activity"/>
    <property type="evidence" value="ECO:0007669"/>
    <property type="project" value="UniProtKB-EC"/>
</dbReference>
<dbReference type="SUPFAM" id="SSF56399">
    <property type="entry name" value="ADP-ribosylation"/>
    <property type="match status" value="1"/>
</dbReference>
<gene>
    <name evidence="7" type="primary">trpt1</name>
</gene>
<dbReference type="Gene3D" id="3.20.170.30">
    <property type="match status" value="1"/>
</dbReference>
<comment type="similarity">
    <text evidence="2">Belongs to the KptA/TPT1 family.</text>
</comment>
<dbReference type="InParanoid" id="A0A803K7S2"/>
<protein>
    <recommendedName>
        <fullName evidence="3">2'-phosphotransferase</fullName>
        <ecNumber evidence="3">2.7.1.160</ecNumber>
    </recommendedName>
</protein>
<evidence type="ECO:0000256" key="6">
    <source>
        <dbReference type="ARBA" id="ARBA00047949"/>
    </source>
</evidence>
<dbReference type="InterPro" id="IPR042080">
    <property type="entry name" value="RNA_2'-PTrans_N"/>
</dbReference>